<keyword evidence="3 4" id="KW-0732">Signal</keyword>
<dbReference type="Gene3D" id="3.90.76.10">
    <property type="entry name" value="Dipeptide-binding Protein, Domain 1"/>
    <property type="match status" value="1"/>
</dbReference>
<evidence type="ECO:0000313" key="7">
    <source>
        <dbReference type="Proteomes" id="UP000220927"/>
    </source>
</evidence>
<dbReference type="PANTHER" id="PTHR30290:SF38">
    <property type="entry name" value="D,D-DIPEPTIDE-BINDING PERIPLASMIC PROTEIN DDPA-RELATED"/>
    <property type="match status" value="1"/>
</dbReference>
<evidence type="ECO:0000313" key="6">
    <source>
        <dbReference type="EMBL" id="QAS81913.1"/>
    </source>
</evidence>
<dbReference type="InterPro" id="IPR000914">
    <property type="entry name" value="SBP_5_dom"/>
</dbReference>
<comment type="subcellular location">
    <subcellularLocation>
        <location evidence="1">Periplasm</location>
    </subcellularLocation>
</comment>
<feature type="chain" id="PRO_5041937838" evidence="4">
    <location>
        <begin position="27"/>
        <end position="512"/>
    </location>
</feature>
<dbReference type="GO" id="GO:0043190">
    <property type="term" value="C:ATP-binding cassette (ABC) transporter complex"/>
    <property type="evidence" value="ECO:0007669"/>
    <property type="project" value="InterPro"/>
</dbReference>
<dbReference type="InterPro" id="IPR039424">
    <property type="entry name" value="SBP_5"/>
</dbReference>
<dbReference type="Proteomes" id="UP000220927">
    <property type="component" value="Plasmid pRapFH23b"/>
</dbReference>
<geneLocation type="plasmid" evidence="7">
    <name>prapfh23b</name>
</geneLocation>
<gene>
    <name evidence="6" type="ORF">CO657_28830</name>
</gene>
<evidence type="ECO:0000256" key="4">
    <source>
        <dbReference type="SAM" id="SignalP"/>
    </source>
</evidence>
<evidence type="ECO:0000259" key="5">
    <source>
        <dbReference type="Pfam" id="PF00496"/>
    </source>
</evidence>
<dbReference type="PANTHER" id="PTHR30290">
    <property type="entry name" value="PERIPLASMIC BINDING COMPONENT OF ABC TRANSPORTER"/>
    <property type="match status" value="1"/>
</dbReference>
<dbReference type="Gene3D" id="3.10.105.10">
    <property type="entry name" value="Dipeptide-binding Protein, Domain 3"/>
    <property type="match status" value="1"/>
</dbReference>
<dbReference type="KEGG" id="rad:CO657_28830"/>
<reference evidence="6 7" key="1">
    <citation type="submission" date="2019-01" db="EMBL/GenBank/DDBJ databases">
        <title>Genomic insights into the origins and evolution of symbiotic genes in the Phaseolus vulgaris microsymbionts.</title>
        <authorList>
            <person name="Tong W."/>
        </authorList>
    </citation>
    <scope>NUCLEOTIDE SEQUENCE [LARGE SCALE GENOMIC DNA]</scope>
    <source>
        <strain evidence="6 7">FH23</strain>
        <plasmid evidence="7">prapfh23b</plasmid>
    </source>
</reference>
<keyword evidence="6" id="KW-0614">Plasmid</keyword>
<dbReference type="EMBL" id="CP035000">
    <property type="protein sequence ID" value="QAS81913.1"/>
    <property type="molecule type" value="Genomic_DNA"/>
</dbReference>
<proteinExistence type="inferred from homology"/>
<organism evidence="6 7">
    <name type="scientific">Rhizobium acidisoli</name>
    <dbReference type="NCBI Taxonomy" id="1538158"/>
    <lineage>
        <taxon>Bacteria</taxon>
        <taxon>Pseudomonadati</taxon>
        <taxon>Pseudomonadota</taxon>
        <taxon>Alphaproteobacteria</taxon>
        <taxon>Hyphomicrobiales</taxon>
        <taxon>Rhizobiaceae</taxon>
        <taxon>Rhizobium/Agrobacterium group</taxon>
        <taxon>Rhizobium</taxon>
    </lineage>
</organism>
<dbReference type="GO" id="GO:0030288">
    <property type="term" value="C:outer membrane-bounded periplasmic space"/>
    <property type="evidence" value="ECO:0007669"/>
    <property type="project" value="UniProtKB-ARBA"/>
</dbReference>
<dbReference type="PIRSF" id="PIRSF002741">
    <property type="entry name" value="MppA"/>
    <property type="match status" value="1"/>
</dbReference>
<evidence type="ECO:0000256" key="2">
    <source>
        <dbReference type="ARBA" id="ARBA00005695"/>
    </source>
</evidence>
<dbReference type="GO" id="GO:0015833">
    <property type="term" value="P:peptide transport"/>
    <property type="evidence" value="ECO:0007669"/>
    <property type="project" value="TreeGrafter"/>
</dbReference>
<dbReference type="Gene3D" id="3.40.190.10">
    <property type="entry name" value="Periplasmic binding protein-like II"/>
    <property type="match status" value="1"/>
</dbReference>
<feature type="domain" description="Solute-binding protein family 5" evidence="5">
    <location>
        <begin position="75"/>
        <end position="395"/>
    </location>
</feature>
<dbReference type="AlphaFoldDB" id="A0AAE6C3G1"/>
<evidence type="ECO:0000256" key="1">
    <source>
        <dbReference type="ARBA" id="ARBA00004418"/>
    </source>
</evidence>
<keyword evidence="7" id="KW-1185">Reference proteome</keyword>
<name>A0AAE6C3G1_9HYPH</name>
<feature type="signal peptide" evidence="4">
    <location>
        <begin position="1"/>
        <end position="26"/>
    </location>
</feature>
<evidence type="ECO:0000256" key="3">
    <source>
        <dbReference type="ARBA" id="ARBA00022729"/>
    </source>
</evidence>
<dbReference type="GO" id="GO:1904680">
    <property type="term" value="F:peptide transmembrane transporter activity"/>
    <property type="evidence" value="ECO:0007669"/>
    <property type="project" value="TreeGrafter"/>
</dbReference>
<sequence length="512" mass="55492">MKLGILWSAVAIASAATMLGGTPARAEKSDKAITVVLAVELDSLDPCDTQPAQNANVVRGNVFESLTRVSPVNGKVEPLLADSWKQTSDKTWEFKLKKGVKFHDGTDFNAAAAAANIMRTQGGSNFPGLACLNSGQIPTPVTAEAVDDLTLNVTTTVVDPILPLRLSYVDIGDLVSQTKPDKVLNPVGTGPYKFVSRKQGDAVKLTRFDGYWGTAPQIKDVTYIVRKEASVRASMVETGEAQIALSIQAQDATDDDRTVTFKDNRIFVMRPMTFKEPFKDPRVRQALSYAIDRDTIVPAILGITGAPYYQMLGPQVNAYLPDYDSAGAMKYDPAKAKELIAAAKADGHAVDTPFDIVTRPDILPDGGELVQAIAQNLREVGLQANIKSMENTAWREFLRQPFPPEQPPTLQMISHDNTSGDASFSFPKYITCKGINSAICNPEIDKLVAAADVAAGDERDQLYRKAAEILYKDGGFIGIAEQIRLIMLGEGVNYKANPLSGLEVRIADVQLN</sequence>
<dbReference type="Pfam" id="PF00496">
    <property type="entry name" value="SBP_bac_5"/>
    <property type="match status" value="1"/>
</dbReference>
<comment type="similarity">
    <text evidence="2">Belongs to the bacterial solute-binding protein 5 family.</text>
</comment>
<protein>
    <submittedName>
        <fullName evidence="6">ABC transporter substrate-binding protein</fullName>
    </submittedName>
</protein>
<dbReference type="InterPro" id="IPR030678">
    <property type="entry name" value="Peptide/Ni-bd"/>
</dbReference>
<accession>A0AAE6C3G1</accession>
<dbReference type="SUPFAM" id="SSF53850">
    <property type="entry name" value="Periplasmic binding protein-like II"/>
    <property type="match status" value="1"/>
</dbReference>